<sequence length="120" mass="13515">MGIHLQSMIRNAKQICKVQALISSRNQAEVPKGHVAVYVGEIQMKRFVVPVTYLNHPSFVALLKRAEEEFGYNHPMGALTIPCREDTFIDLTSRLNIIHSCDDQMIELVLALPASDMHNV</sequence>
<reference evidence="2" key="1">
    <citation type="submission" date="2021-01" db="UniProtKB">
        <authorList>
            <consortium name="EnsemblPlants"/>
        </authorList>
    </citation>
    <scope>IDENTIFICATION</scope>
</reference>
<dbReference type="Pfam" id="PF02519">
    <property type="entry name" value="Auxin_inducible"/>
    <property type="match status" value="1"/>
</dbReference>
<protein>
    <recommendedName>
        <fullName evidence="4">Small auxin up regulated protein</fullName>
    </recommendedName>
</protein>
<dbReference type="EnsemblPlants" id="Kaladp0032s0439.1.v1.1">
    <property type="protein sequence ID" value="Kaladp0032s0439.1.v1.1.CDS.1"/>
    <property type="gene ID" value="Kaladp0032s0439.v1.1"/>
</dbReference>
<keyword evidence="3" id="KW-1185">Reference proteome</keyword>
<dbReference type="GO" id="GO:0009733">
    <property type="term" value="P:response to auxin"/>
    <property type="evidence" value="ECO:0007669"/>
    <property type="project" value="InterPro"/>
</dbReference>
<dbReference type="PANTHER" id="PTHR31929">
    <property type="entry name" value="SAUR-LIKE AUXIN-RESPONSIVE PROTEIN FAMILY-RELATED"/>
    <property type="match status" value="1"/>
</dbReference>
<dbReference type="InterPro" id="IPR003676">
    <property type="entry name" value="SAUR_fam"/>
</dbReference>
<evidence type="ECO:0000313" key="3">
    <source>
        <dbReference type="Proteomes" id="UP000594263"/>
    </source>
</evidence>
<evidence type="ECO:0000256" key="1">
    <source>
        <dbReference type="ARBA" id="ARBA00006974"/>
    </source>
</evidence>
<dbReference type="OMA" id="ISIMGIH"/>
<organism evidence="2 3">
    <name type="scientific">Kalanchoe fedtschenkoi</name>
    <name type="common">Lavender scallops</name>
    <name type="synonym">South American air plant</name>
    <dbReference type="NCBI Taxonomy" id="63787"/>
    <lineage>
        <taxon>Eukaryota</taxon>
        <taxon>Viridiplantae</taxon>
        <taxon>Streptophyta</taxon>
        <taxon>Embryophyta</taxon>
        <taxon>Tracheophyta</taxon>
        <taxon>Spermatophyta</taxon>
        <taxon>Magnoliopsida</taxon>
        <taxon>eudicotyledons</taxon>
        <taxon>Gunneridae</taxon>
        <taxon>Pentapetalae</taxon>
        <taxon>Saxifragales</taxon>
        <taxon>Crassulaceae</taxon>
        <taxon>Kalanchoe</taxon>
    </lineage>
</organism>
<dbReference type="AlphaFoldDB" id="A0A7N0TDC5"/>
<name>A0A7N0TDC5_KALFE</name>
<dbReference type="Proteomes" id="UP000594263">
    <property type="component" value="Unplaced"/>
</dbReference>
<dbReference type="Gramene" id="Kaladp0032s0439.1.v1.1">
    <property type="protein sequence ID" value="Kaladp0032s0439.1.v1.1.CDS.1"/>
    <property type="gene ID" value="Kaladp0032s0439.v1.1"/>
</dbReference>
<comment type="similarity">
    <text evidence="1">Belongs to the ARG7 family.</text>
</comment>
<evidence type="ECO:0000313" key="2">
    <source>
        <dbReference type="EnsemblPlants" id="Kaladp0032s0439.1.v1.1.CDS.1"/>
    </source>
</evidence>
<proteinExistence type="inferred from homology"/>
<accession>A0A7N0TDC5</accession>
<evidence type="ECO:0008006" key="4">
    <source>
        <dbReference type="Google" id="ProtNLM"/>
    </source>
</evidence>